<evidence type="ECO:0000313" key="1">
    <source>
        <dbReference type="EMBL" id="KXG74496.1"/>
    </source>
</evidence>
<accession>A0A140L1S1</accession>
<comment type="caution">
    <text evidence="1">The sequence shown here is derived from an EMBL/GenBank/DDBJ whole genome shotgun (WGS) entry which is preliminary data.</text>
</comment>
<gene>
    <name evidence="1" type="ORF">AN618_22900</name>
</gene>
<keyword evidence="2" id="KW-1185">Reference proteome</keyword>
<reference evidence="1 2" key="1">
    <citation type="submission" date="2015-12" db="EMBL/GenBank/DDBJ databases">
        <title>Draft genome sequnece of Fervidicola ferrireducens strain Y170.</title>
        <authorList>
            <person name="Patel B.K."/>
        </authorList>
    </citation>
    <scope>NUCLEOTIDE SEQUENCE [LARGE SCALE GENOMIC DNA]</scope>
    <source>
        <strain evidence="1 2">Y170</strain>
    </source>
</reference>
<dbReference type="EMBL" id="LOED01000047">
    <property type="protein sequence ID" value="KXG74496.1"/>
    <property type="molecule type" value="Genomic_DNA"/>
</dbReference>
<evidence type="ECO:0000313" key="2">
    <source>
        <dbReference type="Proteomes" id="UP000070427"/>
    </source>
</evidence>
<dbReference type="InParanoid" id="A0A140L1S1"/>
<dbReference type="AlphaFoldDB" id="A0A140L1S1"/>
<proteinExistence type="predicted"/>
<dbReference type="Proteomes" id="UP000070427">
    <property type="component" value="Unassembled WGS sequence"/>
</dbReference>
<protein>
    <submittedName>
        <fullName evidence="1">Uncharacterized protein</fullName>
    </submittedName>
</protein>
<name>A0A140L1S1_9FIRM</name>
<sequence length="82" mass="9923">MKNALWKGIFQGDREKVMEIFEQKYTKCKREEDKNAVIKCMEYVKNIWKEISSYSLYNRIQRRKSREPCIIVEAFKLALVVE</sequence>
<organism evidence="1 2">
    <name type="scientific">Fervidicola ferrireducens</name>
    <dbReference type="NCBI Taxonomy" id="520764"/>
    <lineage>
        <taxon>Bacteria</taxon>
        <taxon>Bacillati</taxon>
        <taxon>Bacillota</taxon>
        <taxon>Clostridia</taxon>
        <taxon>Thermosediminibacterales</taxon>
        <taxon>Thermosediminibacteraceae</taxon>
        <taxon>Fervidicola</taxon>
    </lineage>
</organism>